<feature type="domain" description="Methyltransferase" evidence="1">
    <location>
        <begin position="33"/>
        <end position="122"/>
    </location>
</feature>
<dbReference type="SUPFAM" id="SSF53335">
    <property type="entry name" value="S-adenosyl-L-methionine-dependent methyltransferases"/>
    <property type="match status" value="1"/>
</dbReference>
<dbReference type="InterPro" id="IPR025714">
    <property type="entry name" value="Methyltranfer_dom"/>
</dbReference>
<organism evidence="2 3">
    <name type="scientific">Paramuricea clavata</name>
    <name type="common">Red gorgonian</name>
    <name type="synonym">Violescent sea-whip</name>
    <dbReference type="NCBI Taxonomy" id="317549"/>
    <lineage>
        <taxon>Eukaryota</taxon>
        <taxon>Metazoa</taxon>
        <taxon>Cnidaria</taxon>
        <taxon>Anthozoa</taxon>
        <taxon>Octocorallia</taxon>
        <taxon>Malacalcyonacea</taxon>
        <taxon>Plexauridae</taxon>
        <taxon>Paramuricea</taxon>
    </lineage>
</organism>
<dbReference type="OrthoDB" id="66144at2759"/>
<dbReference type="Gene3D" id="3.40.50.150">
    <property type="entry name" value="Vaccinia Virus protein VP39"/>
    <property type="match status" value="1"/>
</dbReference>
<evidence type="ECO:0000313" key="2">
    <source>
        <dbReference type="EMBL" id="CAB3988772.1"/>
    </source>
</evidence>
<sequence length="226" mass="25476">MEADANAKSYDEVSGPQIEAGSQFIRELNLSLGDKVLDMGCGTGHLTKYIADIVGPDGQAVGIDPDAERIKIAEEKSKEVGNLQFCVGSSVIGFPHDTEPYYDVHISTNAYHWVPDDEKRITYRKHIDIPGDNGNVEKIGIYTLTQEGYRDMFQEVGLFNNVVVDAPIYPYRYESFEEFKRWFKATTRQDVETTKSEDLLKKFVTTEDDGQVTFKVPCIRISACKN</sequence>
<dbReference type="InterPro" id="IPR029063">
    <property type="entry name" value="SAM-dependent_MTases_sf"/>
</dbReference>
<dbReference type="Pfam" id="PF13847">
    <property type="entry name" value="Methyltransf_31"/>
    <property type="match status" value="1"/>
</dbReference>
<evidence type="ECO:0000313" key="3">
    <source>
        <dbReference type="Proteomes" id="UP001152795"/>
    </source>
</evidence>
<dbReference type="Proteomes" id="UP001152795">
    <property type="component" value="Unassembled WGS sequence"/>
</dbReference>
<comment type="caution">
    <text evidence="2">The sequence shown here is derived from an EMBL/GenBank/DDBJ whole genome shotgun (WGS) entry which is preliminary data.</text>
</comment>
<reference evidence="2" key="1">
    <citation type="submission" date="2020-04" db="EMBL/GenBank/DDBJ databases">
        <authorList>
            <person name="Alioto T."/>
            <person name="Alioto T."/>
            <person name="Gomez Garrido J."/>
        </authorList>
    </citation>
    <scope>NUCLEOTIDE SEQUENCE</scope>
    <source>
        <strain evidence="2">A484AB</strain>
    </source>
</reference>
<proteinExistence type="predicted"/>
<dbReference type="AlphaFoldDB" id="A0A6S7GGW5"/>
<dbReference type="CDD" id="cd02440">
    <property type="entry name" value="AdoMet_MTases"/>
    <property type="match status" value="1"/>
</dbReference>
<dbReference type="PANTHER" id="PTHR43861">
    <property type="entry name" value="TRANS-ACONITATE 2-METHYLTRANSFERASE-RELATED"/>
    <property type="match status" value="1"/>
</dbReference>
<evidence type="ECO:0000259" key="1">
    <source>
        <dbReference type="Pfam" id="PF13847"/>
    </source>
</evidence>
<keyword evidence="3" id="KW-1185">Reference proteome</keyword>
<protein>
    <recommendedName>
        <fullName evidence="1">Methyltransferase domain-containing protein</fullName>
    </recommendedName>
</protein>
<name>A0A6S7GGW5_PARCT</name>
<dbReference type="EMBL" id="CACRXK020001379">
    <property type="protein sequence ID" value="CAB3988772.1"/>
    <property type="molecule type" value="Genomic_DNA"/>
</dbReference>
<gene>
    <name evidence="2" type="ORF">PACLA_8A084396</name>
</gene>
<accession>A0A6S7GGW5</accession>